<organism evidence="1 2">
    <name type="scientific">Paramuricea clavata</name>
    <name type="common">Red gorgonian</name>
    <name type="synonym">Violescent sea-whip</name>
    <dbReference type="NCBI Taxonomy" id="317549"/>
    <lineage>
        <taxon>Eukaryota</taxon>
        <taxon>Metazoa</taxon>
        <taxon>Cnidaria</taxon>
        <taxon>Anthozoa</taxon>
        <taxon>Octocorallia</taxon>
        <taxon>Malacalcyonacea</taxon>
        <taxon>Plexauridae</taxon>
        <taxon>Paramuricea</taxon>
    </lineage>
</organism>
<gene>
    <name evidence="1" type="ORF">PACLA_8A058888</name>
</gene>
<proteinExistence type="predicted"/>
<sequence length="112" mass="12436">TITETEVFKLLTTLKTSKATGHDRISAKLLKDSADVITETLTQIFNKSVLLGKFPDDMKVAIISPIYKTGSKTETTNYRSLSVLSVVAKIFEKMISQLSNYLETNGVIVKQH</sequence>
<protein>
    <submittedName>
        <fullName evidence="1">Uncharacterized protein</fullName>
    </submittedName>
</protein>
<reference evidence="1" key="1">
    <citation type="submission" date="2020-04" db="EMBL/GenBank/DDBJ databases">
        <authorList>
            <person name="Alioto T."/>
            <person name="Alioto T."/>
            <person name="Gomez Garrido J."/>
        </authorList>
    </citation>
    <scope>NUCLEOTIDE SEQUENCE</scope>
    <source>
        <strain evidence="1">A484AB</strain>
    </source>
</reference>
<accession>A0A6S7LV53</accession>
<keyword evidence="2" id="KW-1185">Reference proteome</keyword>
<dbReference type="PANTHER" id="PTHR33395:SF22">
    <property type="entry name" value="REVERSE TRANSCRIPTASE DOMAIN-CONTAINING PROTEIN"/>
    <property type="match status" value="1"/>
</dbReference>
<dbReference type="OrthoDB" id="5989151at2759"/>
<evidence type="ECO:0000313" key="1">
    <source>
        <dbReference type="EMBL" id="CAB4045143.1"/>
    </source>
</evidence>
<dbReference type="Proteomes" id="UP001152795">
    <property type="component" value="Unassembled WGS sequence"/>
</dbReference>
<name>A0A6S7LV53_PARCT</name>
<dbReference type="EMBL" id="CACRXK020037790">
    <property type="protein sequence ID" value="CAB4045143.1"/>
    <property type="molecule type" value="Genomic_DNA"/>
</dbReference>
<feature type="non-terminal residue" evidence="1">
    <location>
        <position position="1"/>
    </location>
</feature>
<dbReference type="PANTHER" id="PTHR33395">
    <property type="entry name" value="TRANSCRIPTASE, PUTATIVE-RELATED-RELATED"/>
    <property type="match status" value="1"/>
</dbReference>
<evidence type="ECO:0000313" key="2">
    <source>
        <dbReference type="Proteomes" id="UP001152795"/>
    </source>
</evidence>
<comment type="caution">
    <text evidence="1">The sequence shown here is derived from an EMBL/GenBank/DDBJ whole genome shotgun (WGS) entry which is preliminary data.</text>
</comment>
<dbReference type="AlphaFoldDB" id="A0A6S7LV53"/>